<reference evidence="2" key="1">
    <citation type="submission" date="2018-05" db="EMBL/GenBank/DDBJ databases">
        <title>Draft genome of Mucuna pruriens seed.</title>
        <authorList>
            <person name="Nnadi N.E."/>
            <person name="Vos R."/>
            <person name="Hasami M.H."/>
            <person name="Devisetty U.K."/>
            <person name="Aguiy J.C."/>
        </authorList>
    </citation>
    <scope>NUCLEOTIDE SEQUENCE [LARGE SCALE GENOMIC DNA]</scope>
    <source>
        <strain evidence="2">JCA_2017</strain>
    </source>
</reference>
<evidence type="ECO:0000313" key="2">
    <source>
        <dbReference type="EMBL" id="RDY10014.1"/>
    </source>
</evidence>
<accession>A0A371I4X2</accession>
<evidence type="ECO:0000259" key="1">
    <source>
        <dbReference type="Pfam" id="PF03732"/>
    </source>
</evidence>
<sequence length="327" mass="37762">MIVMDNGEIESASLSNDEMSPSKDCSDIKVVELVDGGKLQKRHAKWLKFIEMFPYVIKYKNEVVRLHGLPRTIGRNDRDQTNKAKDPLCDIGSPMTRSKIKMMKQSLQGLILEIKESSKQSELEVAPKWVELISINQESRSRKRKSWTERPKVVRGDRLAYHRTLVDLILSALANRERMESNDRTLKELATPDMRRSPQAFEGIPCGLLHNEIARDTGRLHQDEGVPILPDGATKDWLYLQPVLFNTWGDMKHMFLEKFFPASRIATIRKEICGIRQHSGETLHEYWEIFNKLCATCPNHQISEQLLIQYFYEGLTMMNRSMIDTAS</sequence>
<comment type="caution">
    <text evidence="2">The sequence shown here is derived from an EMBL/GenBank/DDBJ whole genome shotgun (WGS) entry which is preliminary data.</text>
</comment>
<organism evidence="2 3">
    <name type="scientific">Mucuna pruriens</name>
    <name type="common">Velvet bean</name>
    <name type="synonym">Dolichos pruriens</name>
    <dbReference type="NCBI Taxonomy" id="157652"/>
    <lineage>
        <taxon>Eukaryota</taxon>
        <taxon>Viridiplantae</taxon>
        <taxon>Streptophyta</taxon>
        <taxon>Embryophyta</taxon>
        <taxon>Tracheophyta</taxon>
        <taxon>Spermatophyta</taxon>
        <taxon>Magnoliopsida</taxon>
        <taxon>eudicotyledons</taxon>
        <taxon>Gunneridae</taxon>
        <taxon>Pentapetalae</taxon>
        <taxon>rosids</taxon>
        <taxon>fabids</taxon>
        <taxon>Fabales</taxon>
        <taxon>Fabaceae</taxon>
        <taxon>Papilionoideae</taxon>
        <taxon>50 kb inversion clade</taxon>
        <taxon>NPAAA clade</taxon>
        <taxon>indigoferoid/millettioid clade</taxon>
        <taxon>Phaseoleae</taxon>
        <taxon>Mucuna</taxon>
    </lineage>
</organism>
<dbReference type="AlphaFoldDB" id="A0A371I4X2"/>
<feature type="non-terminal residue" evidence="2">
    <location>
        <position position="1"/>
    </location>
</feature>
<protein>
    <recommendedName>
        <fullName evidence="1">Retrotransposon gag domain-containing protein</fullName>
    </recommendedName>
</protein>
<dbReference type="PANTHER" id="PTHR33223:SF3">
    <property type="match status" value="1"/>
</dbReference>
<proteinExistence type="predicted"/>
<dbReference type="Proteomes" id="UP000257109">
    <property type="component" value="Unassembled WGS sequence"/>
</dbReference>
<name>A0A371I4X2_MUCPR</name>
<evidence type="ECO:0000313" key="3">
    <source>
        <dbReference type="Proteomes" id="UP000257109"/>
    </source>
</evidence>
<keyword evidence="3" id="KW-1185">Reference proteome</keyword>
<gene>
    <name evidence="2" type="ORF">CR513_05520</name>
</gene>
<dbReference type="Pfam" id="PF03732">
    <property type="entry name" value="Retrotrans_gag"/>
    <property type="match status" value="1"/>
</dbReference>
<feature type="domain" description="Retrotransposon gag" evidence="1">
    <location>
        <begin position="245"/>
        <end position="316"/>
    </location>
</feature>
<dbReference type="EMBL" id="QJKJ01000931">
    <property type="protein sequence ID" value="RDY10014.1"/>
    <property type="molecule type" value="Genomic_DNA"/>
</dbReference>
<dbReference type="PANTHER" id="PTHR33223">
    <property type="entry name" value="CCHC-TYPE DOMAIN-CONTAINING PROTEIN"/>
    <property type="match status" value="1"/>
</dbReference>
<dbReference type="InterPro" id="IPR005162">
    <property type="entry name" value="Retrotrans_gag_dom"/>
</dbReference>